<organism evidence="1 2">
    <name type="scientific">Delftia lacustris</name>
    <dbReference type="NCBI Taxonomy" id="558537"/>
    <lineage>
        <taxon>Bacteria</taxon>
        <taxon>Pseudomonadati</taxon>
        <taxon>Pseudomonadota</taxon>
        <taxon>Betaproteobacteria</taxon>
        <taxon>Burkholderiales</taxon>
        <taxon>Comamonadaceae</taxon>
        <taxon>Delftia</taxon>
    </lineage>
</organism>
<dbReference type="Proteomes" id="UP000183417">
    <property type="component" value="Unassembled WGS sequence"/>
</dbReference>
<name>A0A1H3SGH7_9BURK</name>
<reference evidence="1 2" key="1">
    <citation type="submission" date="2016-10" db="EMBL/GenBank/DDBJ databases">
        <authorList>
            <person name="de Groot N.N."/>
        </authorList>
    </citation>
    <scope>NUCLEOTIDE SEQUENCE [LARGE SCALE GENOMIC DNA]</scope>
    <source>
        <strain evidence="1 2">LMG 24775</strain>
    </source>
</reference>
<evidence type="ECO:0000313" key="2">
    <source>
        <dbReference type="Proteomes" id="UP000183417"/>
    </source>
</evidence>
<protein>
    <submittedName>
        <fullName evidence="1">Uncharacterized protein</fullName>
    </submittedName>
</protein>
<accession>A0A1H3SGH7</accession>
<dbReference type="AlphaFoldDB" id="A0A1H3SGH7"/>
<proteinExistence type="predicted"/>
<gene>
    <name evidence="1" type="ORF">SAMN05421547_12011</name>
</gene>
<evidence type="ECO:0000313" key="1">
    <source>
        <dbReference type="EMBL" id="SDZ36780.1"/>
    </source>
</evidence>
<dbReference type="EMBL" id="FNPE01000020">
    <property type="protein sequence ID" value="SDZ36780.1"/>
    <property type="molecule type" value="Genomic_DNA"/>
</dbReference>
<sequence>MRGVLEFLERALIHGEFGQSSLPVCERLGDKGWLAVVIDVGSL</sequence>